<dbReference type="EMBL" id="KZ308411">
    <property type="protein sequence ID" value="KAG8229115.1"/>
    <property type="molecule type" value="Genomic_DNA"/>
</dbReference>
<keyword evidence="3" id="KW-0813">Transport</keyword>
<evidence type="ECO:0000256" key="12">
    <source>
        <dbReference type="SAM" id="Phobius"/>
    </source>
</evidence>
<evidence type="ECO:0000256" key="10">
    <source>
        <dbReference type="ARBA" id="ARBA00023201"/>
    </source>
</evidence>
<dbReference type="Pfam" id="PF00474">
    <property type="entry name" value="SSF"/>
    <property type="match status" value="1"/>
</dbReference>
<keyword evidence="10" id="KW-0739">Sodium transport</keyword>
<keyword evidence="14" id="KW-1185">Reference proteome</keyword>
<feature type="transmembrane region" description="Helical" evidence="12">
    <location>
        <begin position="133"/>
        <end position="155"/>
    </location>
</feature>
<feature type="transmembrane region" description="Helical" evidence="12">
    <location>
        <begin position="423"/>
        <end position="444"/>
    </location>
</feature>
<feature type="transmembrane region" description="Helical" evidence="12">
    <location>
        <begin position="342"/>
        <end position="365"/>
    </location>
</feature>
<keyword evidence="8" id="KW-0406">Ion transport</keyword>
<feature type="transmembrane region" description="Helical" evidence="12">
    <location>
        <begin position="103"/>
        <end position="126"/>
    </location>
</feature>
<evidence type="ECO:0000256" key="4">
    <source>
        <dbReference type="ARBA" id="ARBA00022475"/>
    </source>
</evidence>
<dbReference type="InterPro" id="IPR001734">
    <property type="entry name" value="Na/solute_symporter"/>
</dbReference>
<feature type="transmembrane region" description="Helical" evidence="12">
    <location>
        <begin position="284"/>
        <end position="304"/>
    </location>
</feature>
<reference evidence="13" key="2">
    <citation type="submission" date="2017-10" db="EMBL/GenBank/DDBJ databases">
        <title>Ladona fulva Genome sequencing and assembly.</title>
        <authorList>
            <person name="Murali S."/>
            <person name="Richards S."/>
            <person name="Bandaranaike D."/>
            <person name="Bellair M."/>
            <person name="Blankenburg K."/>
            <person name="Chao H."/>
            <person name="Dinh H."/>
            <person name="Doddapaneni H."/>
            <person name="Dugan-Rocha S."/>
            <person name="Elkadiri S."/>
            <person name="Gnanaolivu R."/>
            <person name="Hernandez B."/>
            <person name="Skinner E."/>
            <person name="Javaid M."/>
            <person name="Lee S."/>
            <person name="Li M."/>
            <person name="Ming W."/>
            <person name="Munidasa M."/>
            <person name="Muniz J."/>
            <person name="Nguyen L."/>
            <person name="Hughes D."/>
            <person name="Osuji N."/>
            <person name="Pu L.-L."/>
            <person name="Puazo M."/>
            <person name="Qu C."/>
            <person name="Quiroz J."/>
            <person name="Raj R."/>
            <person name="Weissenberger G."/>
            <person name="Xin Y."/>
            <person name="Zou X."/>
            <person name="Han Y."/>
            <person name="Worley K."/>
            <person name="Muzny D."/>
            <person name="Gibbs R."/>
        </authorList>
    </citation>
    <scope>NUCLEOTIDE SEQUENCE</scope>
    <source>
        <strain evidence="13">Sampled in the wild</strain>
    </source>
</reference>
<dbReference type="InterPro" id="IPR038377">
    <property type="entry name" value="Na/Glc_symporter_sf"/>
</dbReference>
<evidence type="ECO:0000313" key="13">
    <source>
        <dbReference type="EMBL" id="KAG8229115.1"/>
    </source>
</evidence>
<gene>
    <name evidence="13" type="ORF">J437_LFUL009584</name>
</gene>
<dbReference type="PROSITE" id="PS50283">
    <property type="entry name" value="NA_SOLUT_SYMP_3"/>
    <property type="match status" value="2"/>
</dbReference>
<dbReference type="GO" id="GO:0015293">
    <property type="term" value="F:symporter activity"/>
    <property type="evidence" value="ECO:0007669"/>
    <property type="project" value="TreeGrafter"/>
</dbReference>
<evidence type="ECO:0000256" key="11">
    <source>
        <dbReference type="RuleBase" id="RU362091"/>
    </source>
</evidence>
<evidence type="ECO:0000256" key="8">
    <source>
        <dbReference type="ARBA" id="ARBA00023065"/>
    </source>
</evidence>
<protein>
    <recommendedName>
        <fullName evidence="15">Sodium-coupled monocarboxylate transporter 1</fullName>
    </recommendedName>
</protein>
<evidence type="ECO:0000256" key="7">
    <source>
        <dbReference type="ARBA" id="ARBA00023053"/>
    </source>
</evidence>
<comment type="subcellular location">
    <subcellularLocation>
        <location evidence="1">Cell membrane</location>
        <topology evidence="1">Multi-pass membrane protein</topology>
    </subcellularLocation>
</comment>
<evidence type="ECO:0000256" key="1">
    <source>
        <dbReference type="ARBA" id="ARBA00004651"/>
    </source>
</evidence>
<keyword evidence="7" id="KW-0915">Sodium</keyword>
<feature type="non-terminal residue" evidence="13">
    <location>
        <position position="1"/>
    </location>
</feature>
<evidence type="ECO:0000313" key="14">
    <source>
        <dbReference type="Proteomes" id="UP000792457"/>
    </source>
</evidence>
<dbReference type="AlphaFoldDB" id="A0A8K0NYH4"/>
<dbReference type="PANTHER" id="PTHR42985:SF21">
    <property type="entry name" value="SODIUM-DEPENDENT MULTIVITAMIN TRANSPORTER-LIKE PROTEIN"/>
    <property type="match status" value="1"/>
</dbReference>
<keyword evidence="4" id="KW-1003">Cell membrane</keyword>
<dbReference type="GO" id="GO:0005886">
    <property type="term" value="C:plasma membrane"/>
    <property type="evidence" value="ECO:0007669"/>
    <property type="project" value="UniProtKB-SubCell"/>
</dbReference>
<reference evidence="13" key="1">
    <citation type="submission" date="2013-04" db="EMBL/GenBank/DDBJ databases">
        <authorList>
            <person name="Qu J."/>
            <person name="Murali S.C."/>
            <person name="Bandaranaike D."/>
            <person name="Bellair M."/>
            <person name="Blankenburg K."/>
            <person name="Chao H."/>
            <person name="Dinh H."/>
            <person name="Doddapaneni H."/>
            <person name="Downs B."/>
            <person name="Dugan-Rocha S."/>
            <person name="Elkadiri S."/>
            <person name="Gnanaolivu R.D."/>
            <person name="Hernandez B."/>
            <person name="Javaid M."/>
            <person name="Jayaseelan J.C."/>
            <person name="Lee S."/>
            <person name="Li M."/>
            <person name="Ming W."/>
            <person name="Munidasa M."/>
            <person name="Muniz J."/>
            <person name="Nguyen L."/>
            <person name="Ongeri F."/>
            <person name="Osuji N."/>
            <person name="Pu L.-L."/>
            <person name="Puazo M."/>
            <person name="Qu C."/>
            <person name="Quiroz J."/>
            <person name="Raj R."/>
            <person name="Weissenberger G."/>
            <person name="Xin Y."/>
            <person name="Zou X."/>
            <person name="Han Y."/>
            <person name="Richards S."/>
            <person name="Worley K."/>
            <person name="Muzny D."/>
            <person name="Gibbs R."/>
        </authorList>
    </citation>
    <scope>NUCLEOTIDE SEQUENCE</scope>
    <source>
        <strain evidence="13">Sampled in the wild</strain>
    </source>
</reference>
<evidence type="ECO:0000256" key="6">
    <source>
        <dbReference type="ARBA" id="ARBA00022989"/>
    </source>
</evidence>
<sequence length="499" mass="55136">METTPRNGFTVLSETFHPPHSWSPKLHYFSPLDFSLFAIMLVLSALIGVYFAFFAKQKQNTTSEYLMGGKNMGITPVSMSLIARMKPLFQYLEIRFDRKVRLLGSILFVISNLLYIPIVIYVPALAFSQISGVNLHLITPLVCVVCIFYTSLGGLKAVVWTDALQTVMMFCAMILVVIIGTLAVGGVDVVWERNKQSGRLEFFNMSPDPTIRHTFWNTAFGTAFTWGTHLSVNQSMVQRFLAMANIRRAQISMSTGLNSMSGVIYEDFIHPYLKHAMTEERASFIMKIICVITGAVCVGIVFVIEHLGAVLQVSGSFRGVTSGPLLGIFMLGMFFPWANSKGALTGGVCGLVIMGYISFGTHAAVASGQISFEKKPVSVDGCNFTHGVFPTPHGDFNNNTFYFVPTEAPSAVEEPFPLFRLSYILYTLFGLCLSISIGMIVSFLTGPTDPADLRIELLTPAIRPLFANRCKRNSEGRGRKLSGETNVALEHNEDIRLDK</sequence>
<feature type="transmembrane region" description="Helical" evidence="12">
    <location>
        <begin position="167"/>
        <end position="191"/>
    </location>
</feature>
<dbReference type="GO" id="GO:0006814">
    <property type="term" value="P:sodium ion transport"/>
    <property type="evidence" value="ECO:0007669"/>
    <property type="project" value="UniProtKB-KW"/>
</dbReference>
<feature type="transmembrane region" description="Helical" evidence="12">
    <location>
        <begin position="34"/>
        <end position="53"/>
    </location>
</feature>
<comment type="caution">
    <text evidence="13">The sequence shown here is derived from an EMBL/GenBank/DDBJ whole genome shotgun (WGS) entry which is preliminary data.</text>
</comment>
<dbReference type="InterPro" id="IPR051163">
    <property type="entry name" value="Sodium:Solute_Symporter_SSF"/>
</dbReference>
<dbReference type="OrthoDB" id="6132759at2759"/>
<dbReference type="Gene3D" id="1.20.1730.10">
    <property type="entry name" value="Sodium/glucose cotransporter"/>
    <property type="match status" value="2"/>
</dbReference>
<proteinExistence type="inferred from homology"/>
<evidence type="ECO:0000256" key="2">
    <source>
        <dbReference type="ARBA" id="ARBA00006434"/>
    </source>
</evidence>
<evidence type="ECO:0000256" key="9">
    <source>
        <dbReference type="ARBA" id="ARBA00023136"/>
    </source>
</evidence>
<feature type="transmembrane region" description="Helical" evidence="12">
    <location>
        <begin position="316"/>
        <end position="335"/>
    </location>
</feature>
<accession>A0A8K0NYH4</accession>
<keyword evidence="9 12" id="KW-0472">Membrane</keyword>
<keyword evidence="6 12" id="KW-1133">Transmembrane helix</keyword>
<dbReference type="Proteomes" id="UP000792457">
    <property type="component" value="Unassembled WGS sequence"/>
</dbReference>
<dbReference type="CDD" id="cd11492">
    <property type="entry name" value="SLC5sbd_NIS-SMVT"/>
    <property type="match status" value="1"/>
</dbReference>
<organism evidence="13 14">
    <name type="scientific">Ladona fulva</name>
    <name type="common">Scarce chaser dragonfly</name>
    <name type="synonym">Libellula fulva</name>
    <dbReference type="NCBI Taxonomy" id="123851"/>
    <lineage>
        <taxon>Eukaryota</taxon>
        <taxon>Metazoa</taxon>
        <taxon>Ecdysozoa</taxon>
        <taxon>Arthropoda</taxon>
        <taxon>Hexapoda</taxon>
        <taxon>Insecta</taxon>
        <taxon>Pterygota</taxon>
        <taxon>Palaeoptera</taxon>
        <taxon>Odonata</taxon>
        <taxon>Epiprocta</taxon>
        <taxon>Anisoptera</taxon>
        <taxon>Libelluloidea</taxon>
        <taxon>Libellulidae</taxon>
        <taxon>Ladona</taxon>
    </lineage>
</organism>
<dbReference type="PANTHER" id="PTHR42985">
    <property type="entry name" value="SODIUM-COUPLED MONOCARBOXYLATE TRANSPORTER"/>
    <property type="match status" value="1"/>
</dbReference>
<evidence type="ECO:0008006" key="15">
    <source>
        <dbReference type="Google" id="ProtNLM"/>
    </source>
</evidence>
<name>A0A8K0NYH4_LADFU</name>
<keyword evidence="5 12" id="KW-0812">Transmembrane</keyword>
<evidence type="ECO:0000256" key="3">
    <source>
        <dbReference type="ARBA" id="ARBA00022448"/>
    </source>
</evidence>
<evidence type="ECO:0000256" key="5">
    <source>
        <dbReference type="ARBA" id="ARBA00022692"/>
    </source>
</evidence>
<comment type="similarity">
    <text evidence="2 11">Belongs to the sodium:solute symporter (SSF) (TC 2.A.21) family.</text>
</comment>